<comment type="caution">
    <text evidence="1">The sequence shown here is derived from an EMBL/GenBank/DDBJ whole genome shotgun (WGS) entry which is preliminary data.</text>
</comment>
<reference evidence="2" key="1">
    <citation type="journal article" date="2019" name="Int. J. Syst. Evol. Microbiol.">
        <title>The Global Catalogue of Microorganisms (GCM) 10K type strain sequencing project: providing services to taxonomists for standard genome sequencing and annotation.</title>
        <authorList>
            <consortium name="The Broad Institute Genomics Platform"/>
            <consortium name="The Broad Institute Genome Sequencing Center for Infectious Disease"/>
            <person name="Wu L."/>
            <person name="Ma J."/>
        </authorList>
    </citation>
    <scope>NUCLEOTIDE SEQUENCE [LARGE SCALE GENOMIC DNA]</scope>
    <source>
        <strain evidence="2">JCM 17388</strain>
    </source>
</reference>
<accession>A0ABP8BJT9</accession>
<keyword evidence="2" id="KW-1185">Reference proteome</keyword>
<sequence length="73" mass="7998">MIVADPPLEQGGTARWFYTADEPRGGERVKALVHGLEGDLADTVTHSRGECLDIEMVTVSDGFEQCDTGRRHP</sequence>
<organism evidence="1 2">
    <name type="scientific">Streptosporangium oxazolinicum</name>
    <dbReference type="NCBI Taxonomy" id="909287"/>
    <lineage>
        <taxon>Bacteria</taxon>
        <taxon>Bacillati</taxon>
        <taxon>Actinomycetota</taxon>
        <taxon>Actinomycetes</taxon>
        <taxon>Streptosporangiales</taxon>
        <taxon>Streptosporangiaceae</taxon>
        <taxon>Streptosporangium</taxon>
    </lineage>
</organism>
<name>A0ABP8BJT9_9ACTN</name>
<protein>
    <submittedName>
        <fullName evidence="1">Uncharacterized protein</fullName>
    </submittedName>
</protein>
<dbReference type="EMBL" id="BAABAQ010000019">
    <property type="protein sequence ID" value="GAA4208647.1"/>
    <property type="molecule type" value="Genomic_DNA"/>
</dbReference>
<evidence type="ECO:0000313" key="2">
    <source>
        <dbReference type="Proteomes" id="UP001501251"/>
    </source>
</evidence>
<dbReference type="Proteomes" id="UP001501251">
    <property type="component" value="Unassembled WGS sequence"/>
</dbReference>
<proteinExistence type="predicted"/>
<gene>
    <name evidence="1" type="ORF">GCM10022252_74050</name>
</gene>
<evidence type="ECO:0000313" key="1">
    <source>
        <dbReference type="EMBL" id="GAA4208647.1"/>
    </source>
</evidence>